<protein>
    <submittedName>
        <fullName evidence="1">Uncharacterized protein</fullName>
    </submittedName>
</protein>
<dbReference type="KEGG" id="loa:LOAG_14777"/>
<dbReference type="RefSeq" id="XP_003150318.2">
    <property type="nucleotide sequence ID" value="XM_003150270.2"/>
</dbReference>
<proteinExistence type="predicted"/>
<dbReference type="EMBL" id="JH712301">
    <property type="protein sequence ID" value="EFO13751.2"/>
    <property type="molecule type" value="Genomic_DNA"/>
</dbReference>
<gene>
    <name evidence="1" type="ORF">LOAG_14777</name>
</gene>
<name>A0A1S0TH24_LOALO</name>
<reference evidence="1" key="1">
    <citation type="submission" date="2012-04" db="EMBL/GenBank/DDBJ databases">
        <title>The Genome Sequence of Loa loa.</title>
        <authorList>
            <consortium name="The Broad Institute Genome Sequencing Platform"/>
            <consortium name="Broad Institute Genome Sequencing Center for Infectious Disease"/>
            <person name="Nutman T.B."/>
            <person name="Fink D.L."/>
            <person name="Russ C."/>
            <person name="Young S."/>
            <person name="Zeng Q."/>
            <person name="Gargeya S."/>
            <person name="Alvarado L."/>
            <person name="Berlin A."/>
            <person name="Chapman S.B."/>
            <person name="Chen Z."/>
            <person name="Freedman E."/>
            <person name="Gellesch M."/>
            <person name="Goldberg J."/>
            <person name="Griggs A."/>
            <person name="Gujja S."/>
            <person name="Heilman E.R."/>
            <person name="Heiman D."/>
            <person name="Howarth C."/>
            <person name="Mehta T."/>
            <person name="Neiman D."/>
            <person name="Pearson M."/>
            <person name="Roberts A."/>
            <person name="Saif S."/>
            <person name="Shea T."/>
            <person name="Shenoy N."/>
            <person name="Sisk P."/>
            <person name="Stolte C."/>
            <person name="Sykes S."/>
            <person name="White J."/>
            <person name="Yandava C."/>
            <person name="Haas B."/>
            <person name="Henn M.R."/>
            <person name="Nusbaum C."/>
            <person name="Birren B."/>
        </authorList>
    </citation>
    <scope>NUCLEOTIDE SEQUENCE [LARGE SCALE GENOMIC DNA]</scope>
</reference>
<evidence type="ECO:0000313" key="1">
    <source>
        <dbReference type="EMBL" id="EFO13751.2"/>
    </source>
</evidence>
<sequence>MYKDTHTRTEKRGVVHRKETNVNIYSKVHEREYNRVYLTTSIALYGWIRNVCY</sequence>
<accession>A0A1S0TH24</accession>
<dbReference type="AlphaFoldDB" id="A0A1S0TH24"/>
<dbReference type="GeneID" id="9952260"/>
<dbReference type="InParanoid" id="A0A1S0TH24"/>
<dbReference type="CTD" id="9952260"/>
<organism evidence="1">
    <name type="scientific">Loa loa</name>
    <name type="common">Eye worm</name>
    <name type="synonym">Filaria loa</name>
    <dbReference type="NCBI Taxonomy" id="7209"/>
    <lineage>
        <taxon>Eukaryota</taxon>
        <taxon>Metazoa</taxon>
        <taxon>Ecdysozoa</taxon>
        <taxon>Nematoda</taxon>
        <taxon>Chromadorea</taxon>
        <taxon>Rhabditida</taxon>
        <taxon>Spirurina</taxon>
        <taxon>Spiruromorpha</taxon>
        <taxon>Filarioidea</taxon>
        <taxon>Onchocercidae</taxon>
        <taxon>Loa</taxon>
    </lineage>
</organism>